<accession>A0ABT1R910</accession>
<gene>
    <name evidence="1" type="ORF">GB927_016570</name>
</gene>
<dbReference type="EMBL" id="WHSB02000005">
    <property type="protein sequence ID" value="MCQ4631667.1"/>
    <property type="molecule type" value="Genomic_DNA"/>
</dbReference>
<dbReference type="RefSeq" id="WP_256118283.1">
    <property type="nucleotide sequence ID" value="NZ_WHSB02000005.1"/>
</dbReference>
<organism evidence="1 2">
    <name type="scientific">Shinella lacus</name>
    <dbReference type="NCBI Taxonomy" id="2654216"/>
    <lineage>
        <taxon>Bacteria</taxon>
        <taxon>Pseudomonadati</taxon>
        <taxon>Pseudomonadota</taxon>
        <taxon>Alphaproteobacteria</taxon>
        <taxon>Hyphomicrobiales</taxon>
        <taxon>Rhizobiaceae</taxon>
        <taxon>Shinella</taxon>
    </lineage>
</organism>
<proteinExistence type="predicted"/>
<comment type="caution">
    <text evidence="1">The sequence shown here is derived from an EMBL/GenBank/DDBJ whole genome shotgun (WGS) entry which is preliminary data.</text>
</comment>
<sequence length="101" mass="10989">MKAISDVVAELVHAANIARRLSDSEKLLLLTRAYITIQEGGEALGNVEAAADSDVAIDIITSTGMVCQLTDEEFKTLLLEAADQIRDIKIALDRKRARFSS</sequence>
<keyword evidence="2" id="KW-1185">Reference proteome</keyword>
<evidence type="ECO:0000313" key="2">
    <source>
        <dbReference type="Proteomes" id="UP000996601"/>
    </source>
</evidence>
<dbReference type="Proteomes" id="UP000996601">
    <property type="component" value="Unassembled WGS sequence"/>
</dbReference>
<evidence type="ECO:0000313" key="1">
    <source>
        <dbReference type="EMBL" id="MCQ4631667.1"/>
    </source>
</evidence>
<name>A0ABT1R910_9HYPH</name>
<protein>
    <submittedName>
        <fullName evidence="1">Uncharacterized protein</fullName>
    </submittedName>
</protein>
<reference evidence="1" key="1">
    <citation type="submission" date="2021-07" db="EMBL/GenBank/DDBJ databases">
        <title>Shinella sp. nov., a novel member of the genus Shinella from water.</title>
        <authorList>
            <person name="Deng Y."/>
        </authorList>
    </citation>
    <scope>NUCLEOTIDE SEQUENCE</scope>
    <source>
        <strain evidence="1">CPCC 100929</strain>
    </source>
</reference>